<feature type="region of interest" description="Disordered" evidence="4">
    <location>
        <begin position="391"/>
        <end position="414"/>
    </location>
</feature>
<dbReference type="PANTHER" id="PTHR28554">
    <property type="entry name" value="39S RIBOSOMAL PROTEIN L45, MITOCHONDRIAL"/>
    <property type="match status" value="1"/>
</dbReference>
<dbReference type="GO" id="GO:0005739">
    <property type="term" value="C:mitochondrion"/>
    <property type="evidence" value="ECO:0007669"/>
    <property type="project" value="UniProtKB-SubCell"/>
</dbReference>
<reference evidence="5 6" key="1">
    <citation type="submission" date="2023-12" db="EMBL/GenBank/DDBJ databases">
        <title>A high-quality genome assembly for Dillenia turbinata (Dilleniales).</title>
        <authorList>
            <person name="Chanderbali A."/>
        </authorList>
    </citation>
    <scope>NUCLEOTIDE SEQUENCE [LARGE SCALE GENOMIC DNA]</scope>
    <source>
        <strain evidence="5">LSX21</strain>
        <tissue evidence="5">Leaf</tissue>
    </source>
</reference>
<dbReference type="AlphaFoldDB" id="A0AAN8YSQ3"/>
<evidence type="ECO:0000256" key="3">
    <source>
        <dbReference type="ARBA" id="ARBA00023128"/>
    </source>
</evidence>
<name>A0AAN8YSQ3_9MAGN</name>
<keyword evidence="3" id="KW-0496">Mitochondrion</keyword>
<evidence type="ECO:0000256" key="2">
    <source>
        <dbReference type="ARBA" id="ARBA00022946"/>
    </source>
</evidence>
<evidence type="ECO:0000313" key="6">
    <source>
        <dbReference type="Proteomes" id="UP001370490"/>
    </source>
</evidence>
<accession>A0AAN8YSQ3</accession>
<dbReference type="Proteomes" id="UP001370490">
    <property type="component" value="Unassembled WGS sequence"/>
</dbReference>
<dbReference type="InterPro" id="IPR051975">
    <property type="entry name" value="mtLSU_mL45"/>
</dbReference>
<gene>
    <name evidence="5" type="ORF">RJ641_023599</name>
</gene>
<comment type="caution">
    <text evidence="5">The sequence shown here is derived from an EMBL/GenBank/DDBJ whole genome shotgun (WGS) entry which is preliminary data.</text>
</comment>
<organism evidence="5 6">
    <name type="scientific">Dillenia turbinata</name>
    <dbReference type="NCBI Taxonomy" id="194707"/>
    <lineage>
        <taxon>Eukaryota</taxon>
        <taxon>Viridiplantae</taxon>
        <taxon>Streptophyta</taxon>
        <taxon>Embryophyta</taxon>
        <taxon>Tracheophyta</taxon>
        <taxon>Spermatophyta</taxon>
        <taxon>Magnoliopsida</taxon>
        <taxon>eudicotyledons</taxon>
        <taxon>Gunneridae</taxon>
        <taxon>Pentapetalae</taxon>
        <taxon>Dilleniales</taxon>
        <taxon>Dilleniaceae</taxon>
        <taxon>Dillenia</taxon>
    </lineage>
</organism>
<keyword evidence="6" id="KW-1185">Reference proteome</keyword>
<evidence type="ECO:0000313" key="5">
    <source>
        <dbReference type="EMBL" id="KAK6911506.1"/>
    </source>
</evidence>
<evidence type="ECO:0000256" key="4">
    <source>
        <dbReference type="SAM" id="MobiDB-lite"/>
    </source>
</evidence>
<comment type="subcellular location">
    <subcellularLocation>
        <location evidence="1">Mitochondrion</location>
    </subcellularLocation>
</comment>
<keyword evidence="2" id="KW-0809">Transit peptide</keyword>
<dbReference type="PANTHER" id="PTHR28554:SF1">
    <property type="entry name" value="LARGE RIBOSOMAL SUBUNIT PROTEIN ML45"/>
    <property type="match status" value="1"/>
</dbReference>
<proteinExistence type="predicted"/>
<protein>
    <submittedName>
        <fullName evidence="5">Uncharacterized protein</fullName>
    </submittedName>
</protein>
<dbReference type="EMBL" id="JBAMMX010000028">
    <property type="protein sequence ID" value="KAK6911506.1"/>
    <property type="molecule type" value="Genomic_DNA"/>
</dbReference>
<sequence length="462" mass="52249">MAADLPILFNGVRLVTTQANAPGQARQTDGVPKASFSYSTVWGLSRGKEKLEEAAVKVSTTSPGFVYDPYEPCEPIPLWKRFYKKSWEKNKRRYYVRDNLLRLYSQFWLYLRMLVKTVLPFFKSAYATAKLRKKGFSKQQIYAEALDLYKELTMGKSGCLMNWSALGSSFLCSSVLNLVGDFTTRYACFIMTRGWRWKCRHPQGWVHMEINSYMANGDKTSLRKPVTEKMYSVCFLCSSALFLQHIVLYLHYDLTLLHVIRYIAVDKEDLEKKFEADDSSGAIVAGDKNKEGEKQLPSLTICQRLFNLIINNPIALAFKPVTLGRTEQTEGLKALASPSPGNGLEKENKEVQPVQDKTVGVRTCLAHFLEETDSDVAIERAEDRGIDGEMRVDGTEERGPPKKSVSIKDSPEEIPMTKKKQYRKSGNLVKDVGTVKELRPSKSILKVSSDLKENLEAQKVGS</sequence>
<feature type="compositionally biased region" description="Basic and acidic residues" evidence="4">
    <location>
        <begin position="391"/>
        <end position="400"/>
    </location>
</feature>
<evidence type="ECO:0000256" key="1">
    <source>
        <dbReference type="ARBA" id="ARBA00004173"/>
    </source>
</evidence>